<accession>X8AHE5</accession>
<evidence type="ECO:0000313" key="1">
    <source>
        <dbReference type="EMBL" id="EUA30443.1"/>
    </source>
</evidence>
<dbReference type="AlphaFoldDB" id="X8AHE5"/>
<name>X8AHE5_MYCXE</name>
<gene>
    <name evidence="1" type="ORF">I553_4700</name>
</gene>
<dbReference type="EC" id="3.4.-.-" evidence="1"/>
<comment type="caution">
    <text evidence="1">The sequence shown here is derived from an EMBL/GenBank/DDBJ whole genome shotgun (WGS) entry which is preliminary data.</text>
</comment>
<dbReference type="SUPFAM" id="SSF55920">
    <property type="entry name" value="Creatinase/aminopeptidase"/>
    <property type="match status" value="1"/>
</dbReference>
<protein>
    <submittedName>
        <fullName evidence="1">M24 family peptidase domain protein</fullName>
        <ecNumber evidence="1">3.4.-.-</ecNumber>
    </submittedName>
</protein>
<organism evidence="1">
    <name type="scientific">Mycobacterium xenopi 4042</name>
    <dbReference type="NCBI Taxonomy" id="1299334"/>
    <lineage>
        <taxon>Bacteria</taxon>
        <taxon>Bacillati</taxon>
        <taxon>Actinomycetota</taxon>
        <taxon>Actinomycetes</taxon>
        <taxon>Mycobacteriales</taxon>
        <taxon>Mycobacteriaceae</taxon>
        <taxon>Mycobacterium</taxon>
    </lineage>
</organism>
<dbReference type="GO" id="GO:0016787">
    <property type="term" value="F:hydrolase activity"/>
    <property type="evidence" value="ECO:0007669"/>
    <property type="project" value="UniProtKB-KW"/>
</dbReference>
<dbReference type="InterPro" id="IPR036005">
    <property type="entry name" value="Creatinase/aminopeptidase-like"/>
</dbReference>
<proteinExistence type="predicted"/>
<dbReference type="PATRIC" id="fig|1299334.3.peg.6374"/>
<reference evidence="1" key="1">
    <citation type="submission" date="2014-01" db="EMBL/GenBank/DDBJ databases">
        <authorList>
            <person name="Brown-Elliot B."/>
            <person name="Wallace R."/>
            <person name="Lenaerts A."/>
            <person name="Ordway D."/>
            <person name="DeGroote M.A."/>
            <person name="Parker T."/>
            <person name="Sizemore C."/>
            <person name="Tallon L.J."/>
            <person name="Sadzewicz L.K."/>
            <person name="Sengamalay N."/>
            <person name="Fraser C.M."/>
            <person name="Hine E."/>
            <person name="Shefchek K.A."/>
            <person name="Das S.P."/>
            <person name="Tettelin H."/>
        </authorList>
    </citation>
    <scope>NUCLEOTIDE SEQUENCE [LARGE SCALE GENOMIC DNA]</scope>
    <source>
        <strain evidence="1">4042</strain>
    </source>
</reference>
<keyword evidence="1" id="KW-0378">Hydrolase</keyword>
<dbReference type="EMBL" id="JAOB01000060">
    <property type="protein sequence ID" value="EUA30443.1"/>
    <property type="molecule type" value="Genomic_DNA"/>
</dbReference>
<dbReference type="Gene3D" id="3.90.230.10">
    <property type="entry name" value="Creatinase/methionine aminopeptidase superfamily"/>
    <property type="match status" value="1"/>
</dbReference>
<sequence>MRRAHPQLFRAGRPADAAPVIGAAKVVKTRDELACIRRACRITDQAMVDVQAALAPGIRQIDLSARFLRKAFELGRWRACLNRSGR</sequence>